<evidence type="ECO:0000256" key="5">
    <source>
        <dbReference type="HAMAP-Rule" id="MF_02114"/>
    </source>
</evidence>
<dbReference type="GO" id="GO:0052645">
    <property type="term" value="P:F420-0 metabolic process"/>
    <property type="evidence" value="ECO:0007669"/>
    <property type="project" value="UniProtKB-UniRule"/>
</dbReference>
<dbReference type="GO" id="GO:0043814">
    <property type="term" value="F:phospholactate guanylyltransferase activity"/>
    <property type="evidence" value="ECO:0007669"/>
    <property type="project" value="InterPro"/>
</dbReference>
<comment type="similarity">
    <text evidence="5">Belongs to the CofC family.</text>
</comment>
<proteinExistence type="inferred from homology"/>
<evidence type="ECO:0000256" key="2">
    <source>
        <dbReference type="ARBA" id="ARBA00022695"/>
    </source>
</evidence>
<dbReference type="SUPFAM" id="SSF53448">
    <property type="entry name" value="Nucleotide-diphospho-sugar transferases"/>
    <property type="match status" value="1"/>
</dbReference>
<keyword evidence="3 5" id="KW-0547">Nucleotide-binding</keyword>
<evidence type="ECO:0000256" key="4">
    <source>
        <dbReference type="ARBA" id="ARBA00023134"/>
    </source>
</evidence>
<dbReference type="UniPathway" id="UPA00071"/>
<comment type="function">
    <text evidence="5">Guanylyltransferase that catalyzes the activation of phosphoenolpyruvate (PEP) as enolpyruvoyl-2-diphospho-5'-guanosine, via the condensation of PEP with GTP. It is involved in the biosynthesis of coenzyme F420, a hydride carrier cofactor.</text>
</comment>
<protein>
    <recommendedName>
        <fullName evidence="5">Phosphoenolpyruvate guanylyltransferase</fullName>
        <shortName evidence="5">PEP guanylyltransferase</shortName>
        <ecNumber evidence="5">2.7.7.105</ecNumber>
    </recommendedName>
</protein>
<dbReference type="PANTHER" id="PTHR40392:SF1">
    <property type="entry name" value="2-PHOSPHO-L-LACTATE GUANYLYLTRANSFERASE"/>
    <property type="match status" value="1"/>
</dbReference>
<dbReference type="InterPro" id="IPR029044">
    <property type="entry name" value="Nucleotide-diphossugar_trans"/>
</dbReference>
<dbReference type="EMBL" id="RSAS01000657">
    <property type="protein sequence ID" value="RRR69215.1"/>
    <property type="molecule type" value="Genomic_DNA"/>
</dbReference>
<dbReference type="NCBIfam" id="TIGR03552">
    <property type="entry name" value="F420_cofC"/>
    <property type="match status" value="1"/>
</dbReference>
<dbReference type="Proteomes" id="UP000280307">
    <property type="component" value="Unassembled WGS sequence"/>
</dbReference>
<accession>A0A426TV09</accession>
<name>A0A426TV09_9CHLR</name>
<comment type="catalytic activity">
    <reaction evidence="5">
        <text>phosphoenolpyruvate + GTP + H(+) = enolpyruvoyl-2-diphospho-5'-guanosine + diphosphate</text>
        <dbReference type="Rhea" id="RHEA:30519"/>
        <dbReference type="ChEBI" id="CHEBI:15378"/>
        <dbReference type="ChEBI" id="CHEBI:33019"/>
        <dbReference type="ChEBI" id="CHEBI:37565"/>
        <dbReference type="ChEBI" id="CHEBI:58702"/>
        <dbReference type="ChEBI" id="CHEBI:143701"/>
        <dbReference type="EC" id="2.7.7.105"/>
    </reaction>
</comment>
<dbReference type="GO" id="GO:0005525">
    <property type="term" value="F:GTP binding"/>
    <property type="evidence" value="ECO:0007669"/>
    <property type="project" value="UniProtKB-KW"/>
</dbReference>
<dbReference type="Gene3D" id="3.90.550.10">
    <property type="entry name" value="Spore Coat Polysaccharide Biosynthesis Protein SpsA, Chain A"/>
    <property type="match status" value="1"/>
</dbReference>
<gene>
    <name evidence="6" type="primary">cofC</name>
    <name evidence="5" type="synonym">fbiD</name>
    <name evidence="6" type="ORF">EI684_16250</name>
</gene>
<keyword evidence="1 5" id="KW-0808">Transferase</keyword>
<evidence type="ECO:0000256" key="3">
    <source>
        <dbReference type="ARBA" id="ARBA00022741"/>
    </source>
</evidence>
<evidence type="ECO:0000313" key="7">
    <source>
        <dbReference type="Proteomes" id="UP000280307"/>
    </source>
</evidence>
<evidence type="ECO:0000256" key="1">
    <source>
        <dbReference type="ARBA" id="ARBA00022679"/>
    </source>
</evidence>
<dbReference type="AlphaFoldDB" id="A0A426TV09"/>
<comment type="pathway">
    <text evidence="5">Cofactor biosynthesis; coenzyme F420 biosynthesis.</text>
</comment>
<dbReference type="PANTHER" id="PTHR40392">
    <property type="entry name" value="2-PHOSPHO-L-LACTATE GUANYLYLTRANSFERASE"/>
    <property type="match status" value="1"/>
</dbReference>
<dbReference type="InterPro" id="IPR002835">
    <property type="entry name" value="CofC"/>
</dbReference>
<comment type="caution">
    <text evidence="6">The sequence shown here is derived from an EMBL/GenBank/DDBJ whole genome shotgun (WGS) entry which is preliminary data.</text>
</comment>
<evidence type="ECO:0000313" key="6">
    <source>
        <dbReference type="EMBL" id="RRR69215.1"/>
    </source>
</evidence>
<sequence>MTIHAIVPVKLLPQAKSRLAPVLPPAGRRALVLEMLGRVLQSLQHPALTNVWLLSADPTVLAAGQHWGARPLYDHATGLNGALEEARATLWAAGAKGLLVVPADVPLITSADVAALVAALAQGCDLALVPDAAGRGTNALALRHQPLEIPFCFGPDSAHQHLAAAAARGLRTQRLALPNLALDIDLPVNLYAYRALVSV</sequence>
<reference evidence="6 7" key="1">
    <citation type="submission" date="2018-12" db="EMBL/GenBank/DDBJ databases">
        <title>Genome Sequence of Candidatus Viridilinea halotolerans isolated from saline sulfide-rich spring.</title>
        <authorList>
            <person name="Grouzdev D.S."/>
            <person name="Burganskaya E.I."/>
            <person name="Krutkina M.S."/>
            <person name="Sukhacheva M.V."/>
            <person name="Gorlenko V.M."/>
        </authorList>
    </citation>
    <scope>NUCLEOTIDE SEQUENCE [LARGE SCALE GENOMIC DNA]</scope>
    <source>
        <strain evidence="6">Chok-6</strain>
    </source>
</reference>
<dbReference type="HAMAP" id="MF_02114">
    <property type="entry name" value="CofC"/>
    <property type="match status" value="1"/>
</dbReference>
<keyword evidence="4 5" id="KW-0342">GTP-binding</keyword>
<keyword evidence="2 5" id="KW-0548">Nucleotidyltransferase</keyword>
<dbReference type="EC" id="2.7.7.105" evidence="5"/>
<dbReference type="Pfam" id="PF01983">
    <property type="entry name" value="CofC"/>
    <property type="match status" value="1"/>
</dbReference>
<organism evidence="6 7">
    <name type="scientific">Candidatus Viridilinea halotolerans</name>
    <dbReference type="NCBI Taxonomy" id="2491704"/>
    <lineage>
        <taxon>Bacteria</taxon>
        <taxon>Bacillati</taxon>
        <taxon>Chloroflexota</taxon>
        <taxon>Chloroflexia</taxon>
        <taxon>Chloroflexales</taxon>
        <taxon>Chloroflexineae</taxon>
        <taxon>Oscillochloridaceae</taxon>
        <taxon>Candidatus Viridilinea</taxon>
    </lineage>
</organism>